<dbReference type="GO" id="GO:0000287">
    <property type="term" value="F:magnesium ion binding"/>
    <property type="evidence" value="ECO:0007669"/>
    <property type="project" value="TreeGrafter"/>
</dbReference>
<dbReference type="PANTHER" id="PTHR10000">
    <property type="entry name" value="PHOSPHOSERINE PHOSPHATASE"/>
    <property type="match status" value="1"/>
</dbReference>
<reference evidence="2" key="1">
    <citation type="submission" date="2017-09" db="EMBL/GenBank/DDBJ databases">
        <title>Depth-based differentiation of microbial function through sediment-hosted aquifers and enrichment of novel symbionts in the deep terrestrial subsurface.</title>
        <authorList>
            <person name="Probst A.J."/>
            <person name="Ladd B."/>
            <person name="Jarett J.K."/>
            <person name="Geller-Mcgrath D.E."/>
            <person name="Sieber C.M.K."/>
            <person name="Emerson J.B."/>
            <person name="Anantharaman K."/>
            <person name="Thomas B.C."/>
            <person name="Malmstrom R."/>
            <person name="Stieglmeier M."/>
            <person name="Klingl A."/>
            <person name="Woyke T."/>
            <person name="Ryan C.M."/>
            <person name="Banfield J.F."/>
        </authorList>
    </citation>
    <scope>NUCLEOTIDE SEQUENCE [LARGE SCALE GENOMIC DNA]</scope>
</reference>
<dbReference type="InterPro" id="IPR023214">
    <property type="entry name" value="HAD_sf"/>
</dbReference>
<dbReference type="Gene3D" id="3.40.50.1000">
    <property type="entry name" value="HAD superfamily/HAD-like"/>
    <property type="match status" value="1"/>
</dbReference>
<dbReference type="Proteomes" id="UP000229816">
    <property type="component" value="Unassembled WGS sequence"/>
</dbReference>
<name>A0A2M8ESF4_9BACT</name>
<dbReference type="EMBL" id="PFSF01000046">
    <property type="protein sequence ID" value="PJC28047.1"/>
    <property type="molecule type" value="Genomic_DNA"/>
</dbReference>
<dbReference type="GO" id="GO:0005829">
    <property type="term" value="C:cytosol"/>
    <property type="evidence" value="ECO:0007669"/>
    <property type="project" value="TreeGrafter"/>
</dbReference>
<dbReference type="SUPFAM" id="SSF56784">
    <property type="entry name" value="HAD-like"/>
    <property type="match status" value="1"/>
</dbReference>
<dbReference type="AlphaFoldDB" id="A0A2M8ESF4"/>
<proteinExistence type="predicted"/>
<dbReference type="GO" id="GO:0016791">
    <property type="term" value="F:phosphatase activity"/>
    <property type="evidence" value="ECO:0007669"/>
    <property type="project" value="TreeGrafter"/>
</dbReference>
<evidence type="ECO:0000313" key="2">
    <source>
        <dbReference type="Proteomes" id="UP000229816"/>
    </source>
</evidence>
<dbReference type="NCBIfam" id="TIGR01484">
    <property type="entry name" value="HAD-SF-IIB"/>
    <property type="match status" value="1"/>
</dbReference>
<comment type="caution">
    <text evidence="1">The sequence shown here is derived from an EMBL/GenBank/DDBJ whole genome shotgun (WGS) entry which is preliminary data.</text>
</comment>
<gene>
    <name evidence="1" type="ORF">CO054_02215</name>
</gene>
<organism evidence="1 2">
    <name type="scientific">Candidatus Shapirobacteria bacterium CG_4_9_14_0_2_um_filter_39_11</name>
    <dbReference type="NCBI Taxonomy" id="1974478"/>
    <lineage>
        <taxon>Bacteria</taxon>
        <taxon>Candidatus Shapironibacteriota</taxon>
    </lineage>
</organism>
<evidence type="ECO:0000313" key="1">
    <source>
        <dbReference type="EMBL" id="PJC28047.1"/>
    </source>
</evidence>
<dbReference type="InterPro" id="IPR006379">
    <property type="entry name" value="HAD-SF_hydro_IIB"/>
</dbReference>
<protein>
    <recommendedName>
        <fullName evidence="3">Cof-type HAD-IIB family hydrolase</fullName>
    </recommendedName>
</protein>
<dbReference type="Pfam" id="PF08282">
    <property type="entry name" value="Hydrolase_3"/>
    <property type="match status" value="1"/>
</dbReference>
<evidence type="ECO:0008006" key="3">
    <source>
        <dbReference type="Google" id="ProtNLM"/>
    </source>
</evidence>
<dbReference type="InterPro" id="IPR036412">
    <property type="entry name" value="HAD-like_sf"/>
</dbReference>
<sequence>MKSITELTSEDIKNLKIICFDCDGVTIKRGTEIEETETTLNVKTHNLSGELLEKIIRLKEHFHVNFSSGRSLLYLDRMFGKVLWDNASLTGEIGIFTLIDGQVIQHEKFDRETLEKINQMKVAIRELSKRNKDIRGFEPKQFLITVHAWKEVSEIEEIRKKYDTKDEFYNWWNGEAYDIGLKRLNKGTGLKRLANYLEIDISQTMAIGNGPNDVDMVETAGIGVTTNPKELKADYYTTGTLHLGGEELVNVLLKLI</sequence>
<accession>A0A2M8ESF4</accession>
<dbReference type="Gene3D" id="3.90.1070.10">
    <property type="match status" value="1"/>
</dbReference>
<dbReference type="PANTHER" id="PTHR10000:SF8">
    <property type="entry name" value="HAD SUPERFAMILY HYDROLASE-LIKE, TYPE 3"/>
    <property type="match status" value="1"/>
</dbReference>